<comment type="caution">
    <text evidence="3">The sequence shown here is derived from an EMBL/GenBank/DDBJ whole genome shotgun (WGS) entry which is preliminary data.</text>
</comment>
<name>A0A084JPF2_9FIRM</name>
<feature type="domain" description="DUF2264" evidence="1">
    <location>
        <begin position="11"/>
        <end position="362"/>
    </location>
</feature>
<dbReference type="EMBL" id="JPME01000008">
    <property type="protein sequence ID" value="KEZ90836.1"/>
    <property type="molecule type" value="Genomic_DNA"/>
</dbReference>
<organism evidence="3 4">
    <name type="scientific">Lacrimispora celerecrescens</name>
    <dbReference type="NCBI Taxonomy" id="29354"/>
    <lineage>
        <taxon>Bacteria</taxon>
        <taxon>Bacillati</taxon>
        <taxon>Bacillota</taxon>
        <taxon>Clostridia</taxon>
        <taxon>Lachnospirales</taxon>
        <taxon>Lachnospiraceae</taxon>
        <taxon>Lacrimispora</taxon>
    </lineage>
</organism>
<evidence type="ECO:0000259" key="1">
    <source>
        <dbReference type="Pfam" id="PF10022"/>
    </source>
</evidence>
<evidence type="ECO:0008006" key="5">
    <source>
        <dbReference type="Google" id="ProtNLM"/>
    </source>
</evidence>
<gene>
    <name evidence="3" type="ORF">IO98_05435</name>
</gene>
<reference evidence="3 4" key="1">
    <citation type="submission" date="2014-07" db="EMBL/GenBank/DDBJ databases">
        <title>Draft genome of Clostridium celerecrescens 152B isolated from sediments associated with methane hydrate from Krishna Godavari basin.</title>
        <authorList>
            <person name="Honkalas V.S."/>
            <person name="Dabir A.P."/>
            <person name="Arora P."/>
            <person name="Dhakephalkar P.K."/>
        </authorList>
    </citation>
    <scope>NUCLEOTIDE SEQUENCE [LARGE SCALE GENOMIC DNA]</scope>
    <source>
        <strain evidence="3 4">152B</strain>
    </source>
</reference>
<accession>A0A084JPF2</accession>
<dbReference type="InterPro" id="IPR049237">
    <property type="entry name" value="DUF2264_C"/>
</dbReference>
<dbReference type="AlphaFoldDB" id="A0A084JPF2"/>
<dbReference type="PANTHER" id="PTHR35339:SF4">
    <property type="entry name" value="LINALOOL DEHYDRATASE_ISOMERASE DOMAIN-CONTAINING PROTEIN"/>
    <property type="match status" value="1"/>
</dbReference>
<protein>
    <recommendedName>
        <fullName evidence="5">DUF2264 domain-containing protein</fullName>
    </recommendedName>
</protein>
<evidence type="ECO:0000313" key="4">
    <source>
        <dbReference type="Proteomes" id="UP000028525"/>
    </source>
</evidence>
<evidence type="ECO:0000313" key="3">
    <source>
        <dbReference type="EMBL" id="KEZ90836.1"/>
    </source>
</evidence>
<dbReference type="InterPro" id="IPR049349">
    <property type="entry name" value="DUF2264_N"/>
</dbReference>
<dbReference type="STRING" id="29354.IO98_05435"/>
<dbReference type="Pfam" id="PF20938">
    <property type="entry name" value="DUF2264_C"/>
    <property type="match status" value="1"/>
</dbReference>
<dbReference type="PANTHER" id="PTHR35339">
    <property type="entry name" value="LINALOOL DEHYDRATASE_ISOMERASE DOMAIN-CONTAINING PROTEIN"/>
    <property type="match status" value="1"/>
</dbReference>
<dbReference type="RefSeq" id="WP_038278764.1">
    <property type="nucleotide sequence ID" value="NZ_JPME01000008.1"/>
</dbReference>
<proteinExistence type="predicted"/>
<dbReference type="OrthoDB" id="9813465at2"/>
<feature type="domain" description="DUF2264" evidence="2">
    <location>
        <begin position="367"/>
        <end position="589"/>
    </location>
</feature>
<sequence>MFQIEQKKLKDRNDAAALLLEMVRPLKPMFSPGCAWLHVGNTAAHYGEKAARMEGFARVLWGLGALWGGGDKGLSPDLKKESEEWLAIYQAGLIHGTDPDHEEYWGSLNDYDQKMVEMASLAVAISLSPDKFWEPLTKDQKSHLYQWLNQINEKKVHPNNWRFFRILVNMTFCHLGLPWSEACMEDDFKVIEDCYTREGWYYDGNPGQVDYYIPFAIQFYALIYAGFMENNEPELSEKLKERAQEFSKTFIYWFGNDGNEIPFGRSLTYRFAHGAYFSAMGFAGMEGPGYGIMKNLALRNLETWMARPIFEPSGVLSIGYGYPNLYMSERYNAPGSPYWGFKTFFMLALPDDHPFWTSEPEAYPFDKLKVLSEPHMLVTHDEKDHVMAFVTGQHSKNHGYCQQKYEKFVYSNQFGFSVSRGHGLEEGAFDNTLAISLAGYEHYQMRYGTKEYRIYDDRLYMKYEIMPRVMVETTIIPLAPWHVRIHRIHTEEAIDVADGGFAIEAEKCFHVVSGAANGKYEPAMVEQKPDSTAAVFPWGVSAAVSYTGGNSALVTAYPNTNLFYNLTIIPTVKTALEPGDHLVVTAFLGDRSELAQDWVDKRPKILLEEDKVTIGFQGQVKVWVKEL</sequence>
<dbReference type="PIRSF" id="PIRSF014753">
    <property type="entry name" value="UCP014753"/>
    <property type="match status" value="1"/>
</dbReference>
<keyword evidence="4" id="KW-1185">Reference proteome</keyword>
<dbReference type="InterPro" id="IPR016624">
    <property type="entry name" value="UCP014753"/>
</dbReference>
<dbReference type="Proteomes" id="UP000028525">
    <property type="component" value="Unassembled WGS sequence"/>
</dbReference>
<dbReference type="Pfam" id="PF10022">
    <property type="entry name" value="DUF2264"/>
    <property type="match status" value="1"/>
</dbReference>
<evidence type="ECO:0000259" key="2">
    <source>
        <dbReference type="Pfam" id="PF20938"/>
    </source>
</evidence>